<dbReference type="Proteomes" id="UP001283361">
    <property type="component" value="Unassembled WGS sequence"/>
</dbReference>
<keyword evidence="2" id="KW-1185">Reference proteome</keyword>
<comment type="caution">
    <text evidence="1">The sequence shown here is derived from an EMBL/GenBank/DDBJ whole genome shotgun (WGS) entry which is preliminary data.</text>
</comment>
<protein>
    <submittedName>
        <fullName evidence="1">Uncharacterized protein</fullName>
    </submittedName>
</protein>
<accession>A0AAE0ZUJ3</accession>
<evidence type="ECO:0000313" key="1">
    <source>
        <dbReference type="EMBL" id="KAK3775672.1"/>
    </source>
</evidence>
<reference evidence="1" key="1">
    <citation type="journal article" date="2023" name="G3 (Bethesda)">
        <title>A reference genome for the long-term kleptoplast-retaining sea slug Elysia crispata morphotype clarki.</title>
        <authorList>
            <person name="Eastman K.E."/>
            <person name="Pendleton A.L."/>
            <person name="Shaikh M.A."/>
            <person name="Suttiyut T."/>
            <person name="Ogas R."/>
            <person name="Tomko P."/>
            <person name="Gavelis G."/>
            <person name="Widhalm J.R."/>
            <person name="Wisecaver J.H."/>
        </authorList>
    </citation>
    <scope>NUCLEOTIDE SEQUENCE</scope>
    <source>
        <strain evidence="1">ECLA1</strain>
    </source>
</reference>
<proteinExistence type="predicted"/>
<name>A0AAE0ZUJ3_9GAST</name>
<evidence type="ECO:0000313" key="2">
    <source>
        <dbReference type="Proteomes" id="UP001283361"/>
    </source>
</evidence>
<dbReference type="EMBL" id="JAWDGP010003292">
    <property type="protein sequence ID" value="KAK3775672.1"/>
    <property type="molecule type" value="Genomic_DNA"/>
</dbReference>
<gene>
    <name evidence="1" type="ORF">RRG08_049851</name>
</gene>
<sequence>MFRAGFMSELVEYIDGSVDFSAEPTITYYNTFLSGPFIGNVHQYLMGRSFGKVRKVECTKEGTLHVDCF</sequence>
<organism evidence="1 2">
    <name type="scientific">Elysia crispata</name>
    <name type="common">lettuce slug</name>
    <dbReference type="NCBI Taxonomy" id="231223"/>
    <lineage>
        <taxon>Eukaryota</taxon>
        <taxon>Metazoa</taxon>
        <taxon>Spiralia</taxon>
        <taxon>Lophotrochozoa</taxon>
        <taxon>Mollusca</taxon>
        <taxon>Gastropoda</taxon>
        <taxon>Heterobranchia</taxon>
        <taxon>Euthyneura</taxon>
        <taxon>Panpulmonata</taxon>
        <taxon>Sacoglossa</taxon>
        <taxon>Placobranchoidea</taxon>
        <taxon>Plakobranchidae</taxon>
        <taxon>Elysia</taxon>
    </lineage>
</organism>
<dbReference type="AlphaFoldDB" id="A0AAE0ZUJ3"/>